<gene>
    <name evidence="2" type="ORF">ACFSFW_12355</name>
</gene>
<dbReference type="Proteomes" id="UP001597227">
    <property type="component" value="Unassembled WGS sequence"/>
</dbReference>
<keyword evidence="3" id="KW-1185">Reference proteome</keyword>
<reference evidence="3" key="1">
    <citation type="journal article" date="2019" name="Int. J. Syst. Evol. Microbiol.">
        <title>The Global Catalogue of Microorganisms (GCM) 10K type strain sequencing project: providing services to taxonomists for standard genome sequencing and annotation.</title>
        <authorList>
            <consortium name="The Broad Institute Genomics Platform"/>
            <consortium name="The Broad Institute Genome Sequencing Center for Infectious Disease"/>
            <person name="Wu L."/>
            <person name="Ma J."/>
        </authorList>
    </citation>
    <scope>NUCLEOTIDE SEQUENCE [LARGE SCALE GENOMIC DNA]</scope>
    <source>
        <strain evidence="3">CCUG 15531</strain>
    </source>
</reference>
<proteinExistence type="predicted"/>
<name>A0ABW4MSW4_9BACI</name>
<dbReference type="InterPro" id="IPR034904">
    <property type="entry name" value="FSCA_dom_sf"/>
</dbReference>
<dbReference type="Gene3D" id="3.30.300.130">
    <property type="entry name" value="Fe-S cluster assembly (FSCA)"/>
    <property type="match status" value="1"/>
</dbReference>
<dbReference type="EMBL" id="JBHUEK010000018">
    <property type="protein sequence ID" value="MFD1779465.1"/>
    <property type="molecule type" value="Genomic_DNA"/>
</dbReference>
<feature type="domain" description="MIP18 family-like" evidence="1">
    <location>
        <begin position="15"/>
        <end position="81"/>
    </location>
</feature>
<accession>A0ABW4MSW4</accession>
<dbReference type="InterPro" id="IPR052339">
    <property type="entry name" value="Fe-S_Maturation_MIP18"/>
</dbReference>
<dbReference type="PANTHER" id="PTHR42831:SF1">
    <property type="entry name" value="FE-S PROTEIN MATURATION AUXILIARY FACTOR YITW"/>
    <property type="match status" value="1"/>
</dbReference>
<dbReference type="Pfam" id="PF01883">
    <property type="entry name" value="FeS_assembly_P"/>
    <property type="match status" value="1"/>
</dbReference>
<dbReference type="InterPro" id="IPR002744">
    <property type="entry name" value="MIP18-like"/>
</dbReference>
<evidence type="ECO:0000313" key="2">
    <source>
        <dbReference type="EMBL" id="MFD1779465.1"/>
    </source>
</evidence>
<evidence type="ECO:0000313" key="3">
    <source>
        <dbReference type="Proteomes" id="UP001597227"/>
    </source>
</evidence>
<dbReference type="SUPFAM" id="SSF117916">
    <property type="entry name" value="Fe-S cluster assembly (FSCA) domain-like"/>
    <property type="match status" value="1"/>
</dbReference>
<comment type="caution">
    <text evidence="2">The sequence shown here is derived from an EMBL/GenBank/DDBJ whole genome shotgun (WGS) entry which is preliminary data.</text>
</comment>
<evidence type="ECO:0000259" key="1">
    <source>
        <dbReference type="Pfam" id="PF01883"/>
    </source>
</evidence>
<protein>
    <submittedName>
        <fullName evidence="2">Metal-sulfur cluster assembly factor</fullName>
    </submittedName>
</protein>
<sequence>MSGIIQKEQTTTKYWDALKEVMDPEFPISVVDMGLIYNITQNESELEVEMTYTSTGCACMQWIENDIKERLLKEEEVDEVKIQVVWDPPWTTANLSEEGKKKLKHWGVSS</sequence>
<dbReference type="RefSeq" id="WP_304218048.1">
    <property type="nucleotide sequence ID" value="NZ_JBHUEK010000018.1"/>
</dbReference>
<dbReference type="PANTHER" id="PTHR42831">
    <property type="entry name" value="FE-S PROTEIN MATURATION AUXILIARY FACTOR YITW"/>
    <property type="match status" value="1"/>
</dbReference>
<organism evidence="2 3">
    <name type="scientific">Fredinandcohnia salidurans</name>
    <dbReference type="NCBI Taxonomy" id="2595041"/>
    <lineage>
        <taxon>Bacteria</taxon>
        <taxon>Bacillati</taxon>
        <taxon>Bacillota</taxon>
        <taxon>Bacilli</taxon>
        <taxon>Bacillales</taxon>
        <taxon>Bacillaceae</taxon>
        <taxon>Fredinandcohnia</taxon>
    </lineage>
</organism>